<sequence>MACSAREPFRSIGRLHMVWGGGNGPVERKLEPGYPSAGYQARKLKSVAQNPSFGDSCLLPGPCRNHVFDSSRTGAHSCNTYPSCSHLYFCQTVTWETVSYGGSPGLSQLYWPWESEASLSLVYPVQRQYPGSDPGERIRLTRVWTGHGVSTNLTFQTPKVRAR</sequence>
<gene>
    <name evidence="1" type="ORF">RIB2604_02103660</name>
</gene>
<dbReference type="EMBL" id="BCWF01000021">
    <property type="protein sequence ID" value="GAT26684.1"/>
    <property type="molecule type" value="Genomic_DNA"/>
</dbReference>
<evidence type="ECO:0000313" key="1">
    <source>
        <dbReference type="EMBL" id="GAT26684.1"/>
    </source>
</evidence>
<keyword evidence="1" id="KW-0808">Transferase</keyword>
<comment type="caution">
    <text evidence="1">The sequence shown here is derived from an EMBL/GenBank/DDBJ whole genome shotgun (WGS) entry which is preliminary data.</text>
</comment>
<name>A0A146FKS9_ASPKA</name>
<reference evidence="2" key="2">
    <citation type="submission" date="2016-02" db="EMBL/GenBank/DDBJ databases">
        <title>Genome sequencing of Aspergillus luchuensis NBRC 4314.</title>
        <authorList>
            <person name="Yamada O."/>
        </authorList>
    </citation>
    <scope>NUCLEOTIDE SEQUENCE [LARGE SCALE GENOMIC DNA]</scope>
    <source>
        <strain evidence="2">RIB 2604</strain>
    </source>
</reference>
<evidence type="ECO:0000313" key="2">
    <source>
        <dbReference type="Proteomes" id="UP000075230"/>
    </source>
</evidence>
<organism evidence="1 2">
    <name type="scientific">Aspergillus kawachii</name>
    <name type="common">White koji mold</name>
    <name type="synonym">Aspergillus awamori var. kawachi</name>
    <dbReference type="NCBI Taxonomy" id="1069201"/>
    <lineage>
        <taxon>Eukaryota</taxon>
        <taxon>Fungi</taxon>
        <taxon>Dikarya</taxon>
        <taxon>Ascomycota</taxon>
        <taxon>Pezizomycotina</taxon>
        <taxon>Eurotiomycetes</taxon>
        <taxon>Eurotiomycetidae</taxon>
        <taxon>Eurotiales</taxon>
        <taxon>Aspergillaceae</taxon>
        <taxon>Aspergillus</taxon>
        <taxon>Aspergillus subgen. Circumdati</taxon>
    </lineage>
</organism>
<protein>
    <submittedName>
        <fullName evidence="1">Phosphoribosyl transferase domain protein</fullName>
    </submittedName>
</protein>
<accession>A0A146FKS9</accession>
<dbReference type="Proteomes" id="UP000075230">
    <property type="component" value="Unassembled WGS sequence"/>
</dbReference>
<dbReference type="AlphaFoldDB" id="A0A146FKS9"/>
<reference evidence="1 2" key="1">
    <citation type="journal article" date="2016" name="DNA Res.">
        <title>Genome sequence of Aspergillus luchuensis NBRC 4314.</title>
        <authorList>
            <person name="Yamada O."/>
            <person name="Machida M."/>
            <person name="Hosoyama A."/>
            <person name="Goto M."/>
            <person name="Takahashi T."/>
            <person name="Futagami T."/>
            <person name="Yamagata Y."/>
            <person name="Takeuchi M."/>
            <person name="Kobayashi T."/>
            <person name="Koike H."/>
            <person name="Abe K."/>
            <person name="Asai K."/>
            <person name="Arita M."/>
            <person name="Fujita N."/>
            <person name="Fukuda K."/>
            <person name="Higa K."/>
            <person name="Horikawa H."/>
            <person name="Ishikawa T."/>
            <person name="Jinno K."/>
            <person name="Kato Y."/>
            <person name="Kirimura K."/>
            <person name="Mizutani O."/>
            <person name="Nakasone K."/>
            <person name="Sano M."/>
            <person name="Shiraishi Y."/>
            <person name="Tsukahara M."/>
            <person name="Gomi K."/>
        </authorList>
    </citation>
    <scope>NUCLEOTIDE SEQUENCE [LARGE SCALE GENOMIC DNA]</scope>
    <source>
        <strain evidence="1 2">RIB 2604</strain>
    </source>
</reference>
<proteinExistence type="predicted"/>
<dbReference type="GO" id="GO:0016740">
    <property type="term" value="F:transferase activity"/>
    <property type="evidence" value="ECO:0007669"/>
    <property type="project" value="UniProtKB-KW"/>
</dbReference>
<dbReference type="VEuPathDB" id="FungiDB:ASPFODRAFT_55599"/>